<dbReference type="GO" id="GO:0016787">
    <property type="term" value="F:hydrolase activity"/>
    <property type="evidence" value="ECO:0007669"/>
    <property type="project" value="UniProtKB-KW"/>
</dbReference>
<dbReference type="PANTHER" id="PTHR39328">
    <property type="entry name" value="BLL2871 PROTEIN"/>
    <property type="match status" value="1"/>
</dbReference>
<evidence type="ECO:0000313" key="2">
    <source>
        <dbReference type="Proteomes" id="UP000198649"/>
    </source>
</evidence>
<organism evidence="1 2">
    <name type="scientific">Nocardioides psychrotolerans</name>
    <dbReference type="NCBI Taxonomy" id="1005945"/>
    <lineage>
        <taxon>Bacteria</taxon>
        <taxon>Bacillati</taxon>
        <taxon>Actinomycetota</taxon>
        <taxon>Actinomycetes</taxon>
        <taxon>Propionibacteriales</taxon>
        <taxon>Nocardioidaceae</taxon>
        <taxon>Nocardioides</taxon>
    </lineage>
</organism>
<dbReference type="PANTHER" id="PTHR39328:SF1">
    <property type="entry name" value="BLL2871 PROTEIN"/>
    <property type="match status" value="1"/>
</dbReference>
<dbReference type="Pfam" id="PF06267">
    <property type="entry name" value="DUF1028"/>
    <property type="match status" value="1"/>
</dbReference>
<dbReference type="SUPFAM" id="SSF56235">
    <property type="entry name" value="N-terminal nucleophile aminohydrolases (Ntn hydrolases)"/>
    <property type="match status" value="1"/>
</dbReference>
<dbReference type="Gene3D" id="3.60.20.10">
    <property type="entry name" value="Glutamine Phosphoribosylpyrophosphate, subunit 1, domain 1"/>
    <property type="match status" value="1"/>
</dbReference>
<proteinExistence type="predicted"/>
<dbReference type="AlphaFoldDB" id="A0A1I3D8K2"/>
<keyword evidence="2" id="KW-1185">Reference proteome</keyword>
<keyword evidence="1" id="KW-0378">Hydrolase</keyword>
<dbReference type="InterPro" id="IPR010430">
    <property type="entry name" value="DUF1028"/>
</dbReference>
<evidence type="ECO:0000313" key="1">
    <source>
        <dbReference type="EMBL" id="SFH83033.1"/>
    </source>
</evidence>
<dbReference type="InterPro" id="IPR029055">
    <property type="entry name" value="Ntn_hydrolases_N"/>
</dbReference>
<gene>
    <name evidence="1" type="ORF">SAMN05216561_102398</name>
</gene>
<sequence length="321" mass="33958">MGRAHPSHVCSQVAKVTSSAAEKEPRRVWRGIVEHGRSLPTARMDSVARMTFSIVARSADTESWGVAVASKFLAVGAVVPAAVAQVGAIATQADANVAYKGLALAHLDEGATASVALQRLLEEDEGRDDRQVGIVDVDGGAASHTGHACIEWAGGVTGEGYAIQGNCLAGSAVVEDMELAWLASDPESPLAERLLAALAAGDAAGGDKRGRQSAALLVVRDEAGYAGGDDIDTDLRVDDHVAPIEELTRLLDLNVLYLTASTPDEQVAVTPELEAELEAFAQTHGHPDFHTWVGTENYEMRVSPQLEWIDQRVLAIVRGER</sequence>
<accession>A0A1I3D8K2</accession>
<dbReference type="STRING" id="1005945.SAMN05216561_102398"/>
<reference evidence="1 2" key="1">
    <citation type="submission" date="2016-10" db="EMBL/GenBank/DDBJ databases">
        <authorList>
            <person name="de Groot N.N."/>
        </authorList>
    </citation>
    <scope>NUCLEOTIDE SEQUENCE [LARGE SCALE GENOMIC DNA]</scope>
    <source>
        <strain evidence="1 2">CGMCC 1.11156</strain>
    </source>
</reference>
<name>A0A1I3D8K2_9ACTN</name>
<protein>
    <submittedName>
        <fullName evidence="1">Uncharacterized conserved protein, Ntn-hydrolase superfamily</fullName>
    </submittedName>
</protein>
<dbReference type="EMBL" id="FOQG01000002">
    <property type="protein sequence ID" value="SFH83033.1"/>
    <property type="molecule type" value="Genomic_DNA"/>
</dbReference>
<dbReference type="Proteomes" id="UP000198649">
    <property type="component" value="Unassembled WGS sequence"/>
</dbReference>